<dbReference type="InterPro" id="IPR050794">
    <property type="entry name" value="CPA2_transporter"/>
</dbReference>
<keyword evidence="15" id="KW-1185">Reference proteome</keyword>
<feature type="transmembrane region" description="Helical" evidence="10">
    <location>
        <begin position="331"/>
        <end position="348"/>
    </location>
</feature>
<sequence>MDANFLCNSSTLNPESDWCLKGKELNYIVVCFKQRITQKNGLWQVDSGNNVSFKLFIIQLALIICVNRLLISFFRLLRLPRIAAEILGGTLIGSSGIARTPIGFKFLFPQSGVMILETVAHLGLIFYMFLVGLEIDIRPISKTPKKALIIAAAGFLLPFPVGYALHYMFVGNAMDSGPIAAKYGPIFWGIALSTTNFPDLAQVLEDMKLLHSEIGRTALSAAAVTDVFSWIILVVTLSIVKGVHVNTIIFGSIFLIFNVTTVRPILHWILRRKQNQEEDYNIYFVLTGVVLFGYITDSLGLHSIIGGFVFGLIMPKQKELKTILMERIEDFVSGIMIPLFFLIVGLRTNRQDVFEGQFGIWRIVGVVVVGFWVKIFSTLVSAVWLNEMSFRDGLALGLLMNTKGMLSLIQFVKRMQRSLTSLQPSSELRVLTCFHSSYEVTGIINLLDASNPTRDSPISVFVINLIENIGRTTAMNIVHGTCTVVNMGGEGGRYDNDQQAAFDAFKGFNSEKEGLFIQPSTAVSSYATMHEHICDFAEENRANIIILPFHLKTIKNVVGGGTNANNNSTTNLDFRNINKKVLEKSSCSVAILVDRGHRPLADARITQPTGHNFMMLFLGGHDDREALAYAQRMSGSQNVALTVLRFVTANNNNNDDEDSGIIYNEKEKRDRLLDEQYFEEFRHKTYGNPLVNITQEVVSSVEDIVKAIGTMTEKEYDLIIVGKGSSKRGTSKGSLWKMLEDQTEIEWSDYPELGILGDTLVCSTFAPNAWILVVQQGSGCDIRLKEEQVNKCGKISQQSGHMTWEPSKVETPELALFVSRNV</sequence>
<accession>A0A7J6H4M6</accession>
<feature type="transmembrane region" description="Helical" evidence="10">
    <location>
        <begin position="360"/>
        <end position="386"/>
    </location>
</feature>
<dbReference type="GO" id="GO:1902600">
    <property type="term" value="P:proton transmembrane transport"/>
    <property type="evidence" value="ECO:0007669"/>
    <property type="project" value="InterPro"/>
</dbReference>
<feature type="domain" description="Cation/H(+) antiporter central" evidence="12">
    <location>
        <begin position="498"/>
        <end position="597"/>
    </location>
</feature>
<evidence type="ECO:0000256" key="8">
    <source>
        <dbReference type="ARBA" id="ARBA00023136"/>
    </source>
</evidence>
<dbReference type="EMBL" id="JAATIQ010000067">
    <property type="protein sequence ID" value="KAF4389409.1"/>
    <property type="molecule type" value="Genomic_DNA"/>
</dbReference>
<feature type="transmembrane region" description="Helical" evidence="10">
    <location>
        <begin position="282"/>
        <end position="310"/>
    </location>
</feature>
<dbReference type="InterPro" id="IPR006153">
    <property type="entry name" value="Cation/H_exchanger_TM"/>
</dbReference>
<evidence type="ECO:0000256" key="6">
    <source>
        <dbReference type="ARBA" id="ARBA00022989"/>
    </source>
</evidence>
<keyword evidence="5" id="KW-0630">Potassium</keyword>
<evidence type="ECO:0000256" key="4">
    <source>
        <dbReference type="ARBA" id="ARBA00022692"/>
    </source>
</evidence>
<evidence type="ECO:0000259" key="12">
    <source>
        <dbReference type="Pfam" id="PF23256"/>
    </source>
</evidence>
<evidence type="ECO:0000259" key="13">
    <source>
        <dbReference type="Pfam" id="PF23259"/>
    </source>
</evidence>
<feature type="domain" description="Cation/H+ exchanger transmembrane" evidence="11">
    <location>
        <begin position="69"/>
        <end position="409"/>
    </location>
</feature>
<comment type="subcellular location">
    <subcellularLocation>
        <location evidence="1">Membrane</location>
        <topology evidence="1">Multi-pass membrane protein</topology>
    </subcellularLocation>
</comment>
<dbReference type="GO" id="GO:0006885">
    <property type="term" value="P:regulation of pH"/>
    <property type="evidence" value="ECO:0007669"/>
    <property type="project" value="TreeGrafter"/>
</dbReference>
<dbReference type="InterPro" id="IPR057291">
    <property type="entry name" value="CHX17_2nd"/>
</dbReference>
<proteinExistence type="inferred from homology"/>
<feature type="transmembrane region" description="Helical" evidence="10">
    <location>
        <begin position="147"/>
        <end position="169"/>
    </location>
</feature>
<keyword evidence="3" id="KW-0633">Potassium transport</keyword>
<evidence type="ECO:0000256" key="7">
    <source>
        <dbReference type="ARBA" id="ARBA00023065"/>
    </source>
</evidence>
<protein>
    <recommendedName>
        <fullName evidence="16">Cation/H+ exchanger domain-containing protein</fullName>
    </recommendedName>
</protein>
<keyword evidence="7" id="KW-0406">Ion transport</keyword>
<feature type="transmembrane region" description="Helical" evidence="10">
    <location>
        <begin position="114"/>
        <end position="135"/>
    </location>
</feature>
<evidence type="ECO:0000256" key="10">
    <source>
        <dbReference type="SAM" id="Phobius"/>
    </source>
</evidence>
<evidence type="ECO:0000256" key="3">
    <source>
        <dbReference type="ARBA" id="ARBA00022538"/>
    </source>
</evidence>
<evidence type="ECO:0000256" key="5">
    <source>
        <dbReference type="ARBA" id="ARBA00022958"/>
    </source>
</evidence>
<dbReference type="PANTHER" id="PTHR32468:SF74">
    <property type="entry name" value="CATION_H(+) ANTIPORTER 21-RELATED"/>
    <property type="match status" value="1"/>
</dbReference>
<dbReference type="GO" id="GO:0015297">
    <property type="term" value="F:antiporter activity"/>
    <property type="evidence" value="ECO:0007669"/>
    <property type="project" value="InterPro"/>
</dbReference>
<dbReference type="Proteomes" id="UP000583929">
    <property type="component" value="Unassembled WGS sequence"/>
</dbReference>
<comment type="similarity">
    <text evidence="9">Belongs to the monovalent cation:proton antiporter 2 (CPA2) transporter (TC 2.A.37) family. CHX (TC 2.A.37.4) subfamily.</text>
</comment>
<evidence type="ECO:0000256" key="2">
    <source>
        <dbReference type="ARBA" id="ARBA00022448"/>
    </source>
</evidence>
<feature type="transmembrane region" description="Helical" evidence="10">
    <location>
        <begin position="218"/>
        <end position="240"/>
    </location>
</feature>
<dbReference type="GO" id="GO:0006813">
    <property type="term" value="P:potassium ion transport"/>
    <property type="evidence" value="ECO:0007669"/>
    <property type="project" value="UniProtKB-KW"/>
</dbReference>
<keyword evidence="4 10" id="KW-0812">Transmembrane</keyword>
<dbReference type="InterPro" id="IPR038770">
    <property type="entry name" value="Na+/solute_symporter_sf"/>
</dbReference>
<evidence type="ECO:0000259" key="11">
    <source>
        <dbReference type="Pfam" id="PF00999"/>
    </source>
</evidence>
<dbReference type="InterPro" id="IPR057290">
    <property type="entry name" value="CHX17_C"/>
</dbReference>
<dbReference type="Pfam" id="PF00999">
    <property type="entry name" value="Na_H_Exchanger"/>
    <property type="match status" value="1"/>
</dbReference>
<evidence type="ECO:0000256" key="9">
    <source>
        <dbReference type="ARBA" id="ARBA00038341"/>
    </source>
</evidence>
<dbReference type="AlphaFoldDB" id="A0A7J6H4M6"/>
<organism evidence="14 15">
    <name type="scientific">Cannabis sativa</name>
    <name type="common">Hemp</name>
    <name type="synonym">Marijuana</name>
    <dbReference type="NCBI Taxonomy" id="3483"/>
    <lineage>
        <taxon>Eukaryota</taxon>
        <taxon>Viridiplantae</taxon>
        <taxon>Streptophyta</taxon>
        <taxon>Embryophyta</taxon>
        <taxon>Tracheophyta</taxon>
        <taxon>Spermatophyta</taxon>
        <taxon>Magnoliopsida</taxon>
        <taxon>eudicotyledons</taxon>
        <taxon>Gunneridae</taxon>
        <taxon>Pentapetalae</taxon>
        <taxon>rosids</taxon>
        <taxon>fabids</taxon>
        <taxon>Rosales</taxon>
        <taxon>Cannabaceae</taxon>
        <taxon>Cannabis</taxon>
    </lineage>
</organism>
<feature type="transmembrane region" description="Helical" evidence="10">
    <location>
        <begin position="82"/>
        <end position="102"/>
    </location>
</feature>
<gene>
    <name evidence="14" type="ORF">G4B88_006468</name>
</gene>
<keyword evidence="8 10" id="KW-0472">Membrane</keyword>
<dbReference type="Gene3D" id="1.20.1530.20">
    <property type="match status" value="1"/>
</dbReference>
<dbReference type="Pfam" id="PF23256">
    <property type="entry name" value="CHX17_2nd"/>
    <property type="match status" value="1"/>
</dbReference>
<reference evidence="14 15" key="1">
    <citation type="journal article" date="2020" name="bioRxiv">
        <title>Sequence and annotation of 42 cannabis genomes reveals extensive copy number variation in cannabinoid synthesis and pathogen resistance genes.</title>
        <authorList>
            <person name="Mckernan K.J."/>
            <person name="Helbert Y."/>
            <person name="Kane L.T."/>
            <person name="Ebling H."/>
            <person name="Zhang L."/>
            <person name="Liu B."/>
            <person name="Eaton Z."/>
            <person name="Mclaughlin S."/>
            <person name="Kingan S."/>
            <person name="Baybayan P."/>
            <person name="Concepcion G."/>
            <person name="Jordan M."/>
            <person name="Riva A."/>
            <person name="Barbazuk W."/>
            <person name="Harkins T."/>
        </authorList>
    </citation>
    <scope>NUCLEOTIDE SEQUENCE [LARGE SCALE GENOMIC DNA]</scope>
    <source>
        <strain evidence="15">cv. Jamaican Lion 4</strain>
        <tissue evidence="14">Leaf</tissue>
    </source>
</reference>
<comment type="caution">
    <text evidence="14">The sequence shown here is derived from an EMBL/GenBank/DDBJ whole genome shotgun (WGS) entry which is preliminary data.</text>
</comment>
<evidence type="ECO:0008006" key="16">
    <source>
        <dbReference type="Google" id="ProtNLM"/>
    </source>
</evidence>
<dbReference type="Pfam" id="PF23259">
    <property type="entry name" value="CHX17_C"/>
    <property type="match status" value="1"/>
</dbReference>
<feature type="transmembrane region" description="Helical" evidence="10">
    <location>
        <begin position="247"/>
        <end position="270"/>
    </location>
</feature>
<dbReference type="PANTHER" id="PTHR32468">
    <property type="entry name" value="CATION/H + ANTIPORTER"/>
    <property type="match status" value="1"/>
</dbReference>
<evidence type="ECO:0000256" key="1">
    <source>
        <dbReference type="ARBA" id="ARBA00004141"/>
    </source>
</evidence>
<keyword evidence="6 10" id="KW-1133">Transmembrane helix</keyword>
<dbReference type="GO" id="GO:0016020">
    <property type="term" value="C:membrane"/>
    <property type="evidence" value="ECO:0007669"/>
    <property type="project" value="UniProtKB-SubCell"/>
</dbReference>
<evidence type="ECO:0000313" key="14">
    <source>
        <dbReference type="EMBL" id="KAF4389409.1"/>
    </source>
</evidence>
<evidence type="ECO:0000313" key="15">
    <source>
        <dbReference type="Proteomes" id="UP000583929"/>
    </source>
</evidence>
<dbReference type="Gene3D" id="3.40.50.12370">
    <property type="match status" value="1"/>
</dbReference>
<feature type="transmembrane region" description="Helical" evidence="10">
    <location>
        <begin position="51"/>
        <end position="70"/>
    </location>
</feature>
<feature type="transmembrane region" description="Helical" evidence="10">
    <location>
        <begin position="393"/>
        <end position="412"/>
    </location>
</feature>
<keyword evidence="2" id="KW-0813">Transport</keyword>
<name>A0A7J6H4M6_CANSA</name>
<feature type="domain" description="Cation/H(+) antiporter C-terminal" evidence="13">
    <location>
        <begin position="615"/>
        <end position="779"/>
    </location>
</feature>
<dbReference type="GO" id="GO:0012505">
    <property type="term" value="C:endomembrane system"/>
    <property type="evidence" value="ECO:0007669"/>
    <property type="project" value="TreeGrafter"/>
</dbReference>